<feature type="non-terminal residue" evidence="3">
    <location>
        <position position="1"/>
    </location>
</feature>
<dbReference type="SUPFAM" id="SSF48403">
    <property type="entry name" value="Ankyrin repeat"/>
    <property type="match status" value="1"/>
</dbReference>
<gene>
    <name evidence="3" type="ORF">TPC1_11069</name>
</gene>
<dbReference type="AlphaFoldDB" id="A0A146KJK2"/>
<evidence type="ECO:0000256" key="2">
    <source>
        <dbReference type="ARBA" id="ARBA00023043"/>
    </source>
</evidence>
<keyword evidence="1" id="KW-0677">Repeat</keyword>
<protein>
    <submittedName>
        <fullName evidence="3">Ankyrin repeats-containing protein</fullName>
    </submittedName>
</protein>
<dbReference type="Pfam" id="PF12796">
    <property type="entry name" value="Ank_2"/>
    <property type="match status" value="1"/>
</dbReference>
<reference evidence="3" key="1">
    <citation type="submission" date="2015-07" db="EMBL/GenBank/DDBJ databases">
        <title>Adaptation to a free-living lifestyle via gene acquisitions in the diplomonad Trepomonas sp. PC1.</title>
        <authorList>
            <person name="Xu F."/>
            <person name="Jerlstrom-Hultqvist J."/>
            <person name="Kolisko M."/>
            <person name="Simpson A.G.B."/>
            <person name="Roger A.J."/>
            <person name="Svard S.G."/>
            <person name="Andersson J.O."/>
        </authorList>
    </citation>
    <scope>NUCLEOTIDE SEQUENCE</scope>
    <source>
        <strain evidence="3">PC1</strain>
    </source>
</reference>
<dbReference type="PANTHER" id="PTHR24198:SF165">
    <property type="entry name" value="ANKYRIN REPEAT-CONTAINING PROTEIN-RELATED"/>
    <property type="match status" value="1"/>
</dbReference>
<name>A0A146KJK2_9EUKA</name>
<proteinExistence type="predicted"/>
<dbReference type="InterPro" id="IPR036770">
    <property type="entry name" value="Ankyrin_rpt-contain_sf"/>
</dbReference>
<dbReference type="PANTHER" id="PTHR24198">
    <property type="entry name" value="ANKYRIN REPEAT AND PROTEIN KINASE DOMAIN-CONTAINING PROTEIN"/>
    <property type="match status" value="1"/>
</dbReference>
<dbReference type="Gene3D" id="1.25.40.20">
    <property type="entry name" value="Ankyrin repeat-containing domain"/>
    <property type="match status" value="1"/>
</dbReference>
<accession>A0A146KJK2</accession>
<sequence>IKQSAKDEEIKAYDMLFINAVSRDDLAQTKEILQRYEAKKPHLNPLHIAISHQNDQMLYFLLQKQLFDVNEYQLHQTILHKACKQKNLQLCKVLIEKYQANPDLTDENGQTVLHIAALNQWTDFYEYFKEVVNTKIEDSLKRTAAYYNGEETKEFKVNIISEHLYHKDMKIKPQKLISKGGIGKPKKPKVKKGKKK</sequence>
<dbReference type="InterPro" id="IPR002110">
    <property type="entry name" value="Ankyrin_rpt"/>
</dbReference>
<evidence type="ECO:0000256" key="1">
    <source>
        <dbReference type="ARBA" id="ARBA00022737"/>
    </source>
</evidence>
<evidence type="ECO:0000313" key="3">
    <source>
        <dbReference type="EMBL" id="JAP95805.1"/>
    </source>
</evidence>
<organism evidence="3">
    <name type="scientific">Trepomonas sp. PC1</name>
    <dbReference type="NCBI Taxonomy" id="1076344"/>
    <lineage>
        <taxon>Eukaryota</taxon>
        <taxon>Metamonada</taxon>
        <taxon>Diplomonadida</taxon>
        <taxon>Hexamitidae</taxon>
        <taxon>Hexamitinae</taxon>
        <taxon>Trepomonas</taxon>
    </lineage>
</organism>
<dbReference type="EMBL" id="GDID01000801">
    <property type="protein sequence ID" value="JAP95805.1"/>
    <property type="molecule type" value="Transcribed_RNA"/>
</dbReference>
<dbReference type="SMART" id="SM00248">
    <property type="entry name" value="ANK"/>
    <property type="match status" value="3"/>
</dbReference>
<keyword evidence="2" id="KW-0040">ANK repeat</keyword>